<comment type="similarity">
    <text evidence="1">Belongs to the peptidase C48 family.</text>
</comment>
<evidence type="ECO:0000256" key="3">
    <source>
        <dbReference type="ARBA" id="ARBA00022801"/>
    </source>
</evidence>
<dbReference type="GO" id="GO:0008234">
    <property type="term" value="F:cysteine-type peptidase activity"/>
    <property type="evidence" value="ECO:0007669"/>
    <property type="project" value="UniProtKB-KW"/>
</dbReference>
<dbReference type="PANTHER" id="PTHR46468:SF1">
    <property type="entry name" value="SENTRIN-SPECIFIC PROTEASE 8"/>
    <property type="match status" value="1"/>
</dbReference>
<evidence type="ECO:0000259" key="5">
    <source>
        <dbReference type="PROSITE" id="PS50600"/>
    </source>
</evidence>
<reference evidence="6 7" key="1">
    <citation type="journal article" date="2010" name="Science">
        <title>Genomic analysis of organismal complexity in the multicellular green alga Volvox carteri.</title>
        <authorList>
            <person name="Prochnik S.E."/>
            <person name="Umen J."/>
            <person name="Nedelcu A.M."/>
            <person name="Hallmann A."/>
            <person name="Miller S.M."/>
            <person name="Nishii I."/>
            <person name="Ferris P."/>
            <person name="Kuo A."/>
            <person name="Mitros T."/>
            <person name="Fritz-Laylin L.K."/>
            <person name="Hellsten U."/>
            <person name="Chapman J."/>
            <person name="Simakov O."/>
            <person name="Rensing S.A."/>
            <person name="Terry A."/>
            <person name="Pangilinan J."/>
            <person name="Kapitonov V."/>
            <person name="Jurka J."/>
            <person name="Salamov A."/>
            <person name="Shapiro H."/>
            <person name="Schmutz J."/>
            <person name="Grimwood J."/>
            <person name="Lindquist E."/>
            <person name="Lucas S."/>
            <person name="Grigoriev I.V."/>
            <person name="Schmitt R."/>
            <person name="Kirk D."/>
            <person name="Rokhsar D.S."/>
        </authorList>
    </citation>
    <scope>NUCLEOTIDE SEQUENCE [LARGE SCALE GENOMIC DNA]</scope>
    <source>
        <strain evidence="7">f. Nagariensis / Eve</strain>
    </source>
</reference>
<accession>D8UHA5</accession>
<organism evidence="7">
    <name type="scientific">Volvox carteri f. nagariensis</name>
    <dbReference type="NCBI Taxonomy" id="3068"/>
    <lineage>
        <taxon>Eukaryota</taxon>
        <taxon>Viridiplantae</taxon>
        <taxon>Chlorophyta</taxon>
        <taxon>core chlorophytes</taxon>
        <taxon>Chlorophyceae</taxon>
        <taxon>CS clade</taxon>
        <taxon>Chlamydomonadales</taxon>
        <taxon>Volvocaceae</taxon>
        <taxon>Volvox</taxon>
    </lineage>
</organism>
<dbReference type="GeneID" id="9623155"/>
<protein>
    <recommendedName>
        <fullName evidence="5">Ubiquitin-like protease family profile domain-containing protein</fullName>
    </recommendedName>
</protein>
<evidence type="ECO:0000256" key="4">
    <source>
        <dbReference type="ARBA" id="ARBA00022807"/>
    </source>
</evidence>
<dbReference type="GO" id="GO:0006508">
    <property type="term" value="P:proteolysis"/>
    <property type="evidence" value="ECO:0007669"/>
    <property type="project" value="UniProtKB-KW"/>
</dbReference>
<proteinExistence type="inferred from homology"/>
<evidence type="ECO:0000313" key="7">
    <source>
        <dbReference type="Proteomes" id="UP000001058"/>
    </source>
</evidence>
<keyword evidence="4" id="KW-0788">Thiol protease</keyword>
<dbReference type="InParanoid" id="D8UHA5"/>
<dbReference type="InterPro" id="IPR038765">
    <property type="entry name" value="Papain-like_cys_pep_sf"/>
</dbReference>
<dbReference type="Gene3D" id="3.40.395.10">
    <property type="entry name" value="Adenoviral Proteinase, Chain A"/>
    <property type="match status" value="1"/>
</dbReference>
<sequence length="144" mass="16148">MDDLRAFGGKRTPAAKVKDPGQYGRWLVPVNSSNTHWWLLVVDTRACVMTVYDSLEAKPAWAHTRVIKMVSRYFMPVINPAAWEIRHPDVPRQNDTQSCGYYVAEFGQRLCTGQSVGASPVNVSEIVQTVLSMMLGFNVRKFGA</sequence>
<dbReference type="PANTHER" id="PTHR46468">
    <property type="entry name" value="SENTRIN-SPECIFIC PROTEASE 8"/>
    <property type="match status" value="1"/>
</dbReference>
<dbReference type="RefSeq" id="XP_002958029.1">
    <property type="nucleotide sequence ID" value="XM_002957983.1"/>
</dbReference>
<dbReference type="SUPFAM" id="SSF54001">
    <property type="entry name" value="Cysteine proteinases"/>
    <property type="match status" value="1"/>
</dbReference>
<evidence type="ECO:0000313" key="6">
    <source>
        <dbReference type="EMBL" id="EFJ40869.1"/>
    </source>
</evidence>
<gene>
    <name evidence="6" type="ORF">VOLCADRAFT_99234</name>
</gene>
<dbReference type="Pfam" id="PF02902">
    <property type="entry name" value="Peptidase_C48"/>
    <property type="match status" value="1"/>
</dbReference>
<evidence type="ECO:0000256" key="2">
    <source>
        <dbReference type="ARBA" id="ARBA00022670"/>
    </source>
</evidence>
<evidence type="ECO:0000256" key="1">
    <source>
        <dbReference type="ARBA" id="ARBA00005234"/>
    </source>
</evidence>
<dbReference type="KEGG" id="vcn:VOLCADRAFT_99234"/>
<dbReference type="GO" id="GO:0019784">
    <property type="term" value="F:deNEDDylase activity"/>
    <property type="evidence" value="ECO:0007669"/>
    <property type="project" value="InterPro"/>
</dbReference>
<dbReference type="InterPro" id="IPR044613">
    <property type="entry name" value="Nep1/2-like"/>
</dbReference>
<dbReference type="AlphaFoldDB" id="D8UHA5"/>
<dbReference type="PROSITE" id="PS50600">
    <property type="entry name" value="ULP_PROTEASE"/>
    <property type="match status" value="1"/>
</dbReference>
<keyword evidence="3" id="KW-0378">Hydrolase</keyword>
<dbReference type="InterPro" id="IPR003653">
    <property type="entry name" value="Peptidase_C48_C"/>
</dbReference>
<dbReference type="EMBL" id="GL378405">
    <property type="protein sequence ID" value="EFJ40869.1"/>
    <property type="molecule type" value="Genomic_DNA"/>
</dbReference>
<dbReference type="Proteomes" id="UP000001058">
    <property type="component" value="Unassembled WGS sequence"/>
</dbReference>
<dbReference type="GO" id="GO:0000338">
    <property type="term" value="P:protein deneddylation"/>
    <property type="evidence" value="ECO:0007669"/>
    <property type="project" value="TreeGrafter"/>
</dbReference>
<dbReference type="OrthoDB" id="1939479at2759"/>
<keyword evidence="7" id="KW-1185">Reference proteome</keyword>
<feature type="domain" description="Ubiquitin-like protease family profile" evidence="5">
    <location>
        <begin position="1"/>
        <end position="110"/>
    </location>
</feature>
<keyword evidence="2" id="KW-0645">Protease</keyword>
<name>D8UHA5_VOLCA</name>